<dbReference type="CDD" id="cd04692">
    <property type="entry name" value="NUDIX_Hydrolase"/>
    <property type="match status" value="1"/>
</dbReference>
<protein>
    <submittedName>
        <fullName evidence="2">Putative Nudix hydrolase</fullName>
    </submittedName>
</protein>
<dbReference type="GO" id="GO:0016787">
    <property type="term" value="F:hydrolase activity"/>
    <property type="evidence" value="ECO:0007669"/>
    <property type="project" value="UniProtKB-KW"/>
</dbReference>
<dbReference type="OrthoDB" id="9780586at2"/>
<comment type="caution">
    <text evidence="2">The sequence shown here is derived from an EMBL/GenBank/DDBJ whole genome shotgun (WGS) entry which is preliminary data.</text>
</comment>
<dbReference type="AlphaFoldDB" id="A0A402A0J5"/>
<dbReference type="PANTHER" id="PTHR10885">
    <property type="entry name" value="ISOPENTENYL-DIPHOSPHATE DELTA-ISOMERASE"/>
    <property type="match status" value="1"/>
</dbReference>
<dbReference type="EMBL" id="BIFR01000001">
    <property type="protein sequence ID" value="GCE12605.1"/>
    <property type="molecule type" value="Genomic_DNA"/>
</dbReference>
<organism evidence="2 3">
    <name type="scientific">Tengunoibacter tsumagoiensis</name>
    <dbReference type="NCBI Taxonomy" id="2014871"/>
    <lineage>
        <taxon>Bacteria</taxon>
        <taxon>Bacillati</taxon>
        <taxon>Chloroflexota</taxon>
        <taxon>Ktedonobacteria</taxon>
        <taxon>Ktedonobacterales</taxon>
        <taxon>Dictyobacteraceae</taxon>
        <taxon>Tengunoibacter</taxon>
    </lineage>
</organism>
<dbReference type="InterPro" id="IPR015797">
    <property type="entry name" value="NUDIX_hydrolase-like_dom_sf"/>
</dbReference>
<name>A0A402A0J5_9CHLR</name>
<dbReference type="Gene3D" id="3.90.79.10">
    <property type="entry name" value="Nucleoside Triphosphate Pyrophosphohydrolase"/>
    <property type="match status" value="1"/>
</dbReference>
<accession>A0A402A0J5</accession>
<evidence type="ECO:0000313" key="2">
    <source>
        <dbReference type="EMBL" id="GCE12605.1"/>
    </source>
</evidence>
<dbReference type="PANTHER" id="PTHR10885:SF0">
    <property type="entry name" value="ISOPENTENYL-DIPHOSPHATE DELTA-ISOMERASE"/>
    <property type="match status" value="1"/>
</dbReference>
<gene>
    <name evidence="2" type="ORF">KTT_24640</name>
</gene>
<dbReference type="SUPFAM" id="SSF55811">
    <property type="entry name" value="Nudix"/>
    <property type="match status" value="1"/>
</dbReference>
<evidence type="ECO:0000313" key="3">
    <source>
        <dbReference type="Proteomes" id="UP000287352"/>
    </source>
</evidence>
<evidence type="ECO:0000259" key="1">
    <source>
        <dbReference type="PROSITE" id="PS51462"/>
    </source>
</evidence>
<keyword evidence="3" id="KW-1185">Reference proteome</keyword>
<feature type="domain" description="Nudix hydrolase" evidence="1">
    <location>
        <begin position="29"/>
        <end position="178"/>
    </location>
</feature>
<dbReference type="RefSeq" id="WP_126580209.1">
    <property type="nucleotide sequence ID" value="NZ_BIFR01000001.1"/>
</dbReference>
<dbReference type="PROSITE" id="PS51462">
    <property type="entry name" value="NUDIX"/>
    <property type="match status" value="1"/>
</dbReference>
<keyword evidence="2" id="KW-0378">Hydrolase</keyword>
<dbReference type="Pfam" id="PF00293">
    <property type="entry name" value="NUDIX"/>
    <property type="match status" value="1"/>
</dbReference>
<reference evidence="3" key="1">
    <citation type="submission" date="2018-12" db="EMBL/GenBank/DDBJ databases">
        <title>Tengunoibacter tsumagoiensis gen. nov., sp. nov., Dictyobacter kobayashii sp. nov., D. alpinus sp. nov., and D. joshuensis sp. nov. and description of Dictyobacteraceae fam. nov. within the order Ktedonobacterales isolated from Tengu-no-mugimeshi.</title>
        <authorList>
            <person name="Wang C.M."/>
            <person name="Zheng Y."/>
            <person name="Sakai Y."/>
            <person name="Toyoda A."/>
            <person name="Minakuchi Y."/>
            <person name="Abe K."/>
            <person name="Yokota A."/>
            <person name="Yabe S."/>
        </authorList>
    </citation>
    <scope>NUCLEOTIDE SEQUENCE [LARGE SCALE GENOMIC DNA]</scope>
    <source>
        <strain evidence="3">Uno3</strain>
    </source>
</reference>
<dbReference type="Proteomes" id="UP000287352">
    <property type="component" value="Unassembled WGS sequence"/>
</dbReference>
<dbReference type="InterPro" id="IPR000086">
    <property type="entry name" value="NUDIX_hydrolase_dom"/>
</dbReference>
<sequence>MENELITIFDEQRQRIGVGTRAEVHAKGYWHETFHCWFVSVEYGKLYLLFQRRSAQKKEYPNQLDITAAGHLLATETVADGVRELEEELGIKLRFQDLTEIGIIKGMNIIRDASSRIIIDDREFCHVFLYYLQSPIENLVLQEEEVAGIIKVEIQDFERLIDQECQHIIGYRYEFHVDGERCWQQEILKRDDFCPHSQSYYQQVIYAARSIFAQ</sequence>
<proteinExistence type="predicted"/>